<dbReference type="InterPro" id="IPR010800">
    <property type="entry name" value="GRP"/>
</dbReference>
<dbReference type="RefSeq" id="XP_022930746.1">
    <property type="nucleotide sequence ID" value="XM_023074978.1"/>
</dbReference>
<dbReference type="GeneID" id="111437129"/>
<dbReference type="PANTHER" id="PTHR37389">
    <property type="entry name" value="NODULIN-24"/>
    <property type="match status" value="1"/>
</dbReference>
<keyword evidence="1" id="KW-0732">Signal</keyword>
<dbReference type="Proteomes" id="UP000504609">
    <property type="component" value="Unplaced"/>
</dbReference>
<gene>
    <name evidence="3" type="primary">LOC111437129</name>
</gene>
<accession>A0A6J1ERS8</accession>
<sequence length="107" mass="11659">MSFKAFVFLDLFFAFVLLISSEVSARDLAKTSEKDNDEVEINGIKDAKYDRGYGSHDHGGYQGGGYGHGGYGGRRGYSGHNGHSCRYGRCGYRCCSYPGEVVEGAKP</sequence>
<name>A0A6J1ERS8_CUCMO</name>
<dbReference type="KEGG" id="cmos:111437129"/>
<organism evidence="2 3">
    <name type="scientific">Cucurbita moschata</name>
    <name type="common">Winter crookneck squash</name>
    <name type="synonym">Cucurbita pepo var. moschata</name>
    <dbReference type="NCBI Taxonomy" id="3662"/>
    <lineage>
        <taxon>Eukaryota</taxon>
        <taxon>Viridiplantae</taxon>
        <taxon>Streptophyta</taxon>
        <taxon>Embryophyta</taxon>
        <taxon>Tracheophyta</taxon>
        <taxon>Spermatophyta</taxon>
        <taxon>Magnoliopsida</taxon>
        <taxon>eudicotyledons</taxon>
        <taxon>Gunneridae</taxon>
        <taxon>Pentapetalae</taxon>
        <taxon>rosids</taxon>
        <taxon>fabids</taxon>
        <taxon>Cucurbitales</taxon>
        <taxon>Cucurbitaceae</taxon>
        <taxon>Cucurbiteae</taxon>
        <taxon>Cucurbita</taxon>
    </lineage>
</organism>
<dbReference type="Pfam" id="PF07172">
    <property type="entry name" value="GRP"/>
    <property type="match status" value="1"/>
</dbReference>
<reference evidence="3" key="1">
    <citation type="submission" date="2025-08" db="UniProtKB">
        <authorList>
            <consortium name="RefSeq"/>
        </authorList>
    </citation>
    <scope>IDENTIFICATION</scope>
    <source>
        <tissue evidence="3">Young leaves</tissue>
    </source>
</reference>
<feature type="chain" id="PRO_5027023285" evidence="1">
    <location>
        <begin position="26"/>
        <end position="107"/>
    </location>
</feature>
<evidence type="ECO:0000313" key="3">
    <source>
        <dbReference type="RefSeq" id="XP_022930746.1"/>
    </source>
</evidence>
<dbReference type="PANTHER" id="PTHR37389:SF40">
    <property type="entry name" value="NODULIN-24"/>
    <property type="match status" value="1"/>
</dbReference>
<feature type="signal peptide" evidence="1">
    <location>
        <begin position="1"/>
        <end position="25"/>
    </location>
</feature>
<dbReference type="AlphaFoldDB" id="A0A6J1ERS8"/>
<evidence type="ECO:0000313" key="2">
    <source>
        <dbReference type="Proteomes" id="UP000504609"/>
    </source>
</evidence>
<keyword evidence="2" id="KW-1185">Reference proteome</keyword>
<protein>
    <submittedName>
        <fullName evidence="3">Cold and drought-regulated protein CORA-like</fullName>
    </submittedName>
</protein>
<proteinExistence type="predicted"/>
<evidence type="ECO:0000256" key="1">
    <source>
        <dbReference type="SAM" id="SignalP"/>
    </source>
</evidence>